<name>A0A8B9DKX7_ANSCY</name>
<reference evidence="1" key="1">
    <citation type="submission" date="2025-08" db="UniProtKB">
        <authorList>
            <consortium name="Ensembl"/>
        </authorList>
    </citation>
    <scope>IDENTIFICATION</scope>
</reference>
<protein>
    <submittedName>
        <fullName evidence="1">Uncharacterized protein</fullName>
    </submittedName>
</protein>
<reference evidence="1" key="2">
    <citation type="submission" date="2025-09" db="UniProtKB">
        <authorList>
            <consortium name="Ensembl"/>
        </authorList>
    </citation>
    <scope>IDENTIFICATION</scope>
</reference>
<dbReference type="Proteomes" id="UP000694521">
    <property type="component" value="Unplaced"/>
</dbReference>
<evidence type="ECO:0000313" key="1">
    <source>
        <dbReference type="Ensembl" id="ENSACDP00005008819.1"/>
    </source>
</evidence>
<evidence type="ECO:0000313" key="2">
    <source>
        <dbReference type="Proteomes" id="UP000694521"/>
    </source>
</evidence>
<sequence>AQYSLLSTGSCSLSCSGFYLKHRHFELPPRKHMEGLLTLRLLCQKRTGLERDLGLSLLGSGHGEIVNASCSHPIGLSVRMTLLEGSQYTELPCICRGTVSRSLSTQRFHMGGNKNEQTKKPLLPRELPSTVTDCH</sequence>
<proteinExistence type="predicted"/>
<dbReference type="Ensembl" id="ENSACDT00005010567.1">
    <property type="protein sequence ID" value="ENSACDP00005008819.1"/>
    <property type="gene ID" value="ENSACDG00005006408.1"/>
</dbReference>
<keyword evidence="2" id="KW-1185">Reference proteome</keyword>
<dbReference type="AlphaFoldDB" id="A0A8B9DKX7"/>
<organism evidence="1 2">
    <name type="scientific">Anser cygnoides</name>
    <name type="common">Swan goose</name>
    <dbReference type="NCBI Taxonomy" id="8845"/>
    <lineage>
        <taxon>Eukaryota</taxon>
        <taxon>Metazoa</taxon>
        <taxon>Chordata</taxon>
        <taxon>Craniata</taxon>
        <taxon>Vertebrata</taxon>
        <taxon>Euteleostomi</taxon>
        <taxon>Archelosauria</taxon>
        <taxon>Archosauria</taxon>
        <taxon>Dinosauria</taxon>
        <taxon>Saurischia</taxon>
        <taxon>Theropoda</taxon>
        <taxon>Coelurosauria</taxon>
        <taxon>Aves</taxon>
        <taxon>Neognathae</taxon>
        <taxon>Galloanserae</taxon>
        <taxon>Anseriformes</taxon>
        <taxon>Anatidae</taxon>
        <taxon>Anserinae</taxon>
        <taxon>Anser</taxon>
    </lineage>
</organism>
<accession>A0A8B9DKX7</accession>